<evidence type="ECO:0000259" key="2">
    <source>
        <dbReference type="PROSITE" id="PS50110"/>
    </source>
</evidence>
<evidence type="ECO:0000256" key="1">
    <source>
        <dbReference type="PROSITE-ProRule" id="PRU00169"/>
    </source>
</evidence>
<sequence length="227" mass="26179">MKKEKKSILIIDSCPLICEAYKSVINSTNKNEDYLFDINLVHCGKQGLEIINNASKNKTFFNLIILELKFSINYQKERLSGEDLSMTIRKTFPNTKIIISTALDDNFRIHNIFKTINPEGFILKKDLTSKDFKNAICSIFNNEPFYSKSILKLLRKEISSTLLIDRIDRKILYELSIGARMKDMPNYVPLSAASIEKRKRHLKKIFNVKDKGGDRELILVAKEKGLI</sequence>
<feature type="domain" description="Response regulatory" evidence="2">
    <location>
        <begin position="7"/>
        <end position="140"/>
    </location>
</feature>
<organism evidence="3 4">
    <name type="scientific">Tenacibaculum pelagium</name>
    <dbReference type="NCBI Taxonomy" id="2759527"/>
    <lineage>
        <taxon>Bacteria</taxon>
        <taxon>Pseudomonadati</taxon>
        <taxon>Bacteroidota</taxon>
        <taxon>Flavobacteriia</taxon>
        <taxon>Flavobacteriales</taxon>
        <taxon>Flavobacteriaceae</taxon>
        <taxon>Tenacibaculum</taxon>
    </lineage>
</organism>
<dbReference type="EMBL" id="JACGLS010000003">
    <property type="protein sequence ID" value="MBA6156391.1"/>
    <property type="molecule type" value="Genomic_DNA"/>
</dbReference>
<comment type="caution">
    <text evidence="1">Lacks conserved residue(s) required for the propagation of feature annotation.</text>
</comment>
<proteinExistence type="predicted"/>
<protein>
    <submittedName>
        <fullName evidence="3">Response regulator transcription factor</fullName>
    </submittedName>
</protein>
<comment type="caution">
    <text evidence="3">The sequence shown here is derived from an EMBL/GenBank/DDBJ whole genome shotgun (WGS) entry which is preliminary data.</text>
</comment>
<dbReference type="Gene3D" id="3.40.50.2300">
    <property type="match status" value="1"/>
</dbReference>
<evidence type="ECO:0000313" key="3">
    <source>
        <dbReference type="EMBL" id="MBA6156391.1"/>
    </source>
</evidence>
<evidence type="ECO:0000313" key="4">
    <source>
        <dbReference type="Proteomes" id="UP000563906"/>
    </source>
</evidence>
<dbReference type="RefSeq" id="WP_182124896.1">
    <property type="nucleotide sequence ID" value="NZ_JACGLS010000003.1"/>
</dbReference>
<dbReference type="AlphaFoldDB" id="A0A839ARW3"/>
<keyword evidence="4" id="KW-1185">Reference proteome</keyword>
<dbReference type="SUPFAM" id="SSF52172">
    <property type="entry name" value="CheY-like"/>
    <property type="match status" value="1"/>
</dbReference>
<dbReference type="InterPro" id="IPR011006">
    <property type="entry name" value="CheY-like_superfamily"/>
</dbReference>
<dbReference type="InterPro" id="IPR001789">
    <property type="entry name" value="Sig_transdc_resp-reg_receiver"/>
</dbReference>
<name>A0A839ARW3_9FLAO</name>
<gene>
    <name evidence="3" type="ORF">H3Z83_07675</name>
</gene>
<accession>A0A839ARW3</accession>
<dbReference type="GO" id="GO:0000160">
    <property type="term" value="P:phosphorelay signal transduction system"/>
    <property type="evidence" value="ECO:0007669"/>
    <property type="project" value="InterPro"/>
</dbReference>
<dbReference type="Proteomes" id="UP000563906">
    <property type="component" value="Unassembled WGS sequence"/>
</dbReference>
<dbReference type="PROSITE" id="PS50110">
    <property type="entry name" value="RESPONSE_REGULATORY"/>
    <property type="match status" value="1"/>
</dbReference>
<reference evidence="3 4" key="1">
    <citation type="submission" date="2020-07" db="EMBL/GenBank/DDBJ databases">
        <title>Bacterium isolated from marine sediment.</title>
        <authorList>
            <person name="Shang D."/>
            <person name="Du Z.-J."/>
        </authorList>
    </citation>
    <scope>NUCLEOTIDE SEQUENCE [LARGE SCALE GENOMIC DNA]</scope>
    <source>
        <strain evidence="3 4">S7007</strain>
    </source>
</reference>